<dbReference type="AlphaFoldDB" id="Q6CXJ9"/>
<reference evidence="3 4" key="1">
    <citation type="journal article" date="2004" name="Nature">
        <title>Genome evolution in yeasts.</title>
        <authorList>
            <consortium name="Genolevures"/>
            <person name="Dujon B."/>
            <person name="Sherman D."/>
            <person name="Fischer G."/>
            <person name="Durrens P."/>
            <person name="Casaregola S."/>
            <person name="Lafontaine I."/>
            <person name="de Montigny J."/>
            <person name="Marck C."/>
            <person name="Neuveglise C."/>
            <person name="Talla E."/>
            <person name="Goffard N."/>
            <person name="Frangeul L."/>
            <person name="Aigle M."/>
            <person name="Anthouard V."/>
            <person name="Babour A."/>
            <person name="Barbe V."/>
            <person name="Barnay S."/>
            <person name="Blanchin S."/>
            <person name="Beckerich J.M."/>
            <person name="Beyne E."/>
            <person name="Bleykasten C."/>
            <person name="Boisrame A."/>
            <person name="Boyer J."/>
            <person name="Cattolico L."/>
            <person name="Confanioleri F."/>
            <person name="de Daruvar A."/>
            <person name="Despons L."/>
            <person name="Fabre E."/>
            <person name="Fairhead C."/>
            <person name="Ferry-Dumazet H."/>
            <person name="Groppi A."/>
            <person name="Hantraye F."/>
            <person name="Hennequin C."/>
            <person name="Jauniaux N."/>
            <person name="Joyet P."/>
            <person name="Kachouri R."/>
            <person name="Kerrest A."/>
            <person name="Koszul R."/>
            <person name="Lemaire M."/>
            <person name="Lesur I."/>
            <person name="Ma L."/>
            <person name="Muller H."/>
            <person name="Nicaud J.M."/>
            <person name="Nikolski M."/>
            <person name="Oztas S."/>
            <person name="Ozier-Kalogeropoulos O."/>
            <person name="Pellenz S."/>
            <person name="Potier S."/>
            <person name="Richard G.F."/>
            <person name="Straub M.L."/>
            <person name="Suleau A."/>
            <person name="Swennene D."/>
            <person name="Tekaia F."/>
            <person name="Wesolowski-Louvel M."/>
            <person name="Westhof E."/>
            <person name="Wirth B."/>
            <person name="Zeniou-Meyer M."/>
            <person name="Zivanovic I."/>
            <person name="Bolotin-Fukuhara M."/>
            <person name="Thierry A."/>
            <person name="Bouchier C."/>
            <person name="Caudron B."/>
            <person name="Scarpelli C."/>
            <person name="Gaillardin C."/>
            <person name="Weissenbach J."/>
            <person name="Wincker P."/>
            <person name="Souciet J.L."/>
        </authorList>
    </citation>
    <scope>NUCLEOTIDE SEQUENCE [LARGE SCALE GENOMIC DNA]</scope>
    <source>
        <strain evidence="4">ATCC 8585 / CBS 2359 / DSM 70799 / NBRC 1267 / NRRL Y-1140 / WM37</strain>
    </source>
</reference>
<dbReference type="RefSeq" id="XP_451340.1">
    <property type="nucleotide sequence ID" value="XM_451340.1"/>
</dbReference>
<gene>
    <name evidence="3" type="ORF">KLLA0_A07645g</name>
</gene>
<keyword evidence="2" id="KW-0472">Membrane</keyword>
<feature type="region of interest" description="Disordered" evidence="1">
    <location>
        <begin position="1"/>
        <end position="96"/>
    </location>
</feature>
<proteinExistence type="predicted"/>
<dbReference type="InParanoid" id="Q6CXJ9"/>
<protein>
    <submittedName>
        <fullName evidence="3">KLLA0A07645p</fullName>
    </submittedName>
</protein>
<accession>Q6CXJ9</accession>
<dbReference type="EMBL" id="CR382121">
    <property type="protein sequence ID" value="CAH02928.1"/>
    <property type="molecule type" value="Genomic_DNA"/>
</dbReference>
<dbReference type="GeneID" id="2896367"/>
<evidence type="ECO:0000313" key="4">
    <source>
        <dbReference type="Proteomes" id="UP000000598"/>
    </source>
</evidence>
<evidence type="ECO:0000256" key="2">
    <source>
        <dbReference type="SAM" id="Phobius"/>
    </source>
</evidence>
<sequence length="272" mass="29709">MKSLLNKRFSPKRRNKPITYAPASAAKPKPKPKPKPKQLDPPMQSGESSSQKSSTPIPIKSILRPVDGTHEHENKSVRIVESSPHPESVPISTPTRIIVGPLPDGNVSDSLVYNASDLEKGHIGVAEESSPLLESQLPDLTTYQTISPESNPTAQIHCWSTPSLPIPIPPPSSDQPCSGDPVQSPSIPPSRESPFTSPLSRFLQMLYARYPVIITYILITICVIGIIYSLVTGTGRSYLLVIIKACICWIMGTDVARMLFGTQFCDIEFKVS</sequence>
<dbReference type="eggNOG" id="ENOG502SFZZ">
    <property type="taxonomic scope" value="Eukaryota"/>
</dbReference>
<dbReference type="HOGENOM" id="CLU_1023303_0_0_1"/>
<feature type="transmembrane region" description="Helical" evidence="2">
    <location>
        <begin position="237"/>
        <end position="260"/>
    </location>
</feature>
<dbReference type="KEGG" id="kla:KLLA0_A07645g"/>
<evidence type="ECO:0000313" key="3">
    <source>
        <dbReference type="EMBL" id="CAH02928.1"/>
    </source>
</evidence>
<keyword evidence="4" id="KW-1185">Reference proteome</keyword>
<keyword evidence="2" id="KW-0812">Transmembrane</keyword>
<dbReference type="Proteomes" id="UP000000598">
    <property type="component" value="Chromosome A"/>
</dbReference>
<organism evidence="3 4">
    <name type="scientific">Kluyveromyces lactis (strain ATCC 8585 / CBS 2359 / DSM 70799 / NBRC 1267 / NRRL Y-1140 / WM37)</name>
    <name type="common">Yeast</name>
    <name type="synonym">Candida sphaerica</name>
    <dbReference type="NCBI Taxonomy" id="284590"/>
    <lineage>
        <taxon>Eukaryota</taxon>
        <taxon>Fungi</taxon>
        <taxon>Dikarya</taxon>
        <taxon>Ascomycota</taxon>
        <taxon>Saccharomycotina</taxon>
        <taxon>Saccharomycetes</taxon>
        <taxon>Saccharomycetales</taxon>
        <taxon>Saccharomycetaceae</taxon>
        <taxon>Kluyveromyces</taxon>
    </lineage>
</organism>
<feature type="region of interest" description="Disordered" evidence="1">
    <location>
        <begin position="169"/>
        <end position="193"/>
    </location>
</feature>
<name>Q6CXJ9_KLULA</name>
<feature type="transmembrane region" description="Helical" evidence="2">
    <location>
        <begin position="210"/>
        <end position="231"/>
    </location>
</feature>
<dbReference type="PaxDb" id="284590-Q6CXJ9"/>
<feature type="compositionally biased region" description="Basic and acidic residues" evidence="1">
    <location>
        <begin position="67"/>
        <end position="78"/>
    </location>
</feature>
<evidence type="ECO:0000256" key="1">
    <source>
        <dbReference type="SAM" id="MobiDB-lite"/>
    </source>
</evidence>
<keyword evidence="2" id="KW-1133">Transmembrane helix</keyword>
<feature type="compositionally biased region" description="Low complexity" evidence="1">
    <location>
        <begin position="45"/>
        <end position="54"/>
    </location>
</feature>